<feature type="transmembrane region" description="Helical" evidence="1">
    <location>
        <begin position="46"/>
        <end position="64"/>
    </location>
</feature>
<feature type="transmembrane region" description="Helical" evidence="1">
    <location>
        <begin position="9"/>
        <end position="26"/>
    </location>
</feature>
<evidence type="ECO:0000256" key="1">
    <source>
        <dbReference type="SAM" id="Phobius"/>
    </source>
</evidence>
<dbReference type="PROSITE" id="PS51257">
    <property type="entry name" value="PROKAR_LIPOPROTEIN"/>
    <property type="match status" value="1"/>
</dbReference>
<evidence type="ECO:0000313" key="2">
    <source>
        <dbReference type="EMBL" id="SFK32438.1"/>
    </source>
</evidence>
<dbReference type="RefSeq" id="WP_091897587.1">
    <property type="nucleotide sequence ID" value="NZ_FOSJ01000023.1"/>
</dbReference>
<evidence type="ECO:0000313" key="3">
    <source>
        <dbReference type="Proteomes" id="UP000199589"/>
    </source>
</evidence>
<dbReference type="EMBL" id="FOSJ01000023">
    <property type="protein sequence ID" value="SFK32438.1"/>
    <property type="molecule type" value="Genomic_DNA"/>
</dbReference>
<gene>
    <name evidence="2" type="ORF">SAMN04488569_102319</name>
</gene>
<dbReference type="AlphaFoldDB" id="A0A1I3YKP6"/>
<accession>A0A1I3YKP6</accession>
<organism evidence="2 3">
    <name type="scientific">Marinilactibacillus piezotolerans</name>
    <dbReference type="NCBI Taxonomy" id="258723"/>
    <lineage>
        <taxon>Bacteria</taxon>
        <taxon>Bacillati</taxon>
        <taxon>Bacillota</taxon>
        <taxon>Bacilli</taxon>
        <taxon>Lactobacillales</taxon>
        <taxon>Carnobacteriaceae</taxon>
        <taxon>Marinilactibacillus</taxon>
    </lineage>
</organism>
<keyword evidence="1" id="KW-1133">Transmembrane helix</keyword>
<keyword evidence="3" id="KW-1185">Reference proteome</keyword>
<proteinExistence type="predicted"/>
<keyword evidence="1" id="KW-0472">Membrane</keyword>
<name>A0A1I3YKP6_9LACT</name>
<dbReference type="OrthoDB" id="2168243at2"/>
<sequence length="82" mass="10000">MFKNERNKRLFHIFSNLFIACVWTWILYVQSQIEYSTTLETDFQKAYMFVLVIFIIATIIRMGYHFHKLRKYTTAKKLSKSH</sequence>
<keyword evidence="1" id="KW-0812">Transmembrane</keyword>
<reference evidence="3" key="1">
    <citation type="submission" date="2016-10" db="EMBL/GenBank/DDBJ databases">
        <authorList>
            <person name="Varghese N."/>
            <person name="Submissions S."/>
        </authorList>
    </citation>
    <scope>NUCLEOTIDE SEQUENCE [LARGE SCALE GENOMIC DNA]</scope>
    <source>
        <strain evidence="3">DSM 16108</strain>
    </source>
</reference>
<protein>
    <submittedName>
        <fullName evidence="2">Uncharacterized protein</fullName>
    </submittedName>
</protein>
<dbReference type="Proteomes" id="UP000199589">
    <property type="component" value="Unassembled WGS sequence"/>
</dbReference>